<dbReference type="Pfam" id="PF13692">
    <property type="entry name" value="Glyco_trans_1_4"/>
    <property type="match status" value="1"/>
</dbReference>
<proteinExistence type="predicted"/>
<dbReference type="RefSeq" id="WP_244531710.1">
    <property type="nucleotide sequence ID" value="NZ_FODV01000035.1"/>
</dbReference>
<dbReference type="PANTHER" id="PTHR12526">
    <property type="entry name" value="GLYCOSYLTRANSFERASE"/>
    <property type="match status" value="1"/>
</dbReference>
<gene>
    <name evidence="1" type="ORF">SAMN04487948_1357</name>
</gene>
<dbReference type="CDD" id="cd03801">
    <property type="entry name" value="GT4_PimA-like"/>
    <property type="match status" value="1"/>
</dbReference>
<name>A0A1H8WMT2_9EURY</name>
<sequence>MTELPSSEAAREVLTDLDVVMLYFDPHPAHRGFASAIGADLIHYREHSAGPLSGTVVEDIVNGLQLPDYDVCLVEGSVPLYAALVGRATSETDIVYLCADHGLYHIGQDDFHGSSAVKSLIGRFGVPAIRQAAQWGIDGVVAVSDFAAEFTSDVVGDDTPIRVAHPYIQPDVYDDVRTCEPTLDDNVAVAVGRDEPYKGFDMLVDAWSTVRERHPDAELHIVGDDHPSSYESTNGVTVHGYVEQLSDAFAESALYVQPSRMDTFPVSTLEGMCAGLPALVTTTTGTASEVRPVDESLVVEPNADALAAGVSAYFDRPTSDRRRLSTQARERGHAFDAKSQQASFRHAFADLVAALD</sequence>
<dbReference type="GO" id="GO:0016740">
    <property type="term" value="F:transferase activity"/>
    <property type="evidence" value="ECO:0007669"/>
    <property type="project" value="UniProtKB-KW"/>
</dbReference>
<evidence type="ECO:0000313" key="1">
    <source>
        <dbReference type="EMBL" id="SEP29014.1"/>
    </source>
</evidence>
<dbReference type="Proteomes" id="UP000199126">
    <property type="component" value="Unassembled WGS sequence"/>
</dbReference>
<dbReference type="SUPFAM" id="SSF53756">
    <property type="entry name" value="UDP-Glycosyltransferase/glycogen phosphorylase"/>
    <property type="match status" value="1"/>
</dbReference>
<dbReference type="Gene3D" id="3.40.50.2000">
    <property type="entry name" value="Glycogen Phosphorylase B"/>
    <property type="match status" value="2"/>
</dbReference>
<reference evidence="2" key="1">
    <citation type="submission" date="2016-10" db="EMBL/GenBank/DDBJ databases">
        <authorList>
            <person name="Varghese N."/>
            <person name="Submissions S."/>
        </authorList>
    </citation>
    <scope>NUCLEOTIDE SEQUENCE [LARGE SCALE GENOMIC DNA]</scope>
    <source>
        <strain evidence="2">CGMCC 1.10121</strain>
    </source>
</reference>
<protein>
    <submittedName>
        <fullName evidence="1">Glycosyltransferase involved in cell wall bisynthesis</fullName>
    </submittedName>
</protein>
<keyword evidence="1" id="KW-0808">Transferase</keyword>
<dbReference type="EMBL" id="FODV01000035">
    <property type="protein sequence ID" value="SEP29014.1"/>
    <property type="molecule type" value="Genomic_DNA"/>
</dbReference>
<accession>A0A1H8WMT2</accession>
<keyword evidence="2" id="KW-1185">Reference proteome</keyword>
<organism evidence="1 2">
    <name type="scientific">Halogranum amylolyticum</name>
    <dbReference type="NCBI Taxonomy" id="660520"/>
    <lineage>
        <taxon>Archaea</taxon>
        <taxon>Methanobacteriati</taxon>
        <taxon>Methanobacteriota</taxon>
        <taxon>Stenosarchaea group</taxon>
        <taxon>Halobacteria</taxon>
        <taxon>Halobacteriales</taxon>
        <taxon>Haloferacaceae</taxon>
    </lineage>
</organism>
<evidence type="ECO:0000313" key="2">
    <source>
        <dbReference type="Proteomes" id="UP000199126"/>
    </source>
</evidence>
<dbReference type="AlphaFoldDB" id="A0A1H8WMT2"/>